<protein>
    <submittedName>
        <fullName evidence="2">Uncharacterized protein</fullName>
    </submittedName>
</protein>
<feature type="region of interest" description="Disordered" evidence="1">
    <location>
        <begin position="1"/>
        <end position="32"/>
    </location>
</feature>
<dbReference type="EMBL" id="UINC01079282">
    <property type="protein sequence ID" value="SVC21130.1"/>
    <property type="molecule type" value="Genomic_DNA"/>
</dbReference>
<sequence length="32" mass="3698">MSMPEKRRTLFRGTWQLGAGGNREYGEDNRAL</sequence>
<organism evidence="2">
    <name type="scientific">marine metagenome</name>
    <dbReference type="NCBI Taxonomy" id="408172"/>
    <lineage>
        <taxon>unclassified sequences</taxon>
        <taxon>metagenomes</taxon>
        <taxon>ecological metagenomes</taxon>
    </lineage>
</organism>
<dbReference type="AlphaFoldDB" id="A0A382K9I6"/>
<proteinExistence type="predicted"/>
<gene>
    <name evidence="2" type="ORF">METZ01_LOCUS273984</name>
</gene>
<evidence type="ECO:0000256" key="1">
    <source>
        <dbReference type="SAM" id="MobiDB-lite"/>
    </source>
</evidence>
<reference evidence="2" key="1">
    <citation type="submission" date="2018-05" db="EMBL/GenBank/DDBJ databases">
        <authorList>
            <person name="Lanie J.A."/>
            <person name="Ng W.-L."/>
            <person name="Kazmierczak K.M."/>
            <person name="Andrzejewski T.M."/>
            <person name="Davidsen T.M."/>
            <person name="Wayne K.J."/>
            <person name="Tettelin H."/>
            <person name="Glass J.I."/>
            <person name="Rusch D."/>
            <person name="Podicherti R."/>
            <person name="Tsui H.-C.T."/>
            <person name="Winkler M.E."/>
        </authorList>
    </citation>
    <scope>NUCLEOTIDE SEQUENCE</scope>
</reference>
<name>A0A382K9I6_9ZZZZ</name>
<accession>A0A382K9I6</accession>
<evidence type="ECO:0000313" key="2">
    <source>
        <dbReference type="EMBL" id="SVC21130.1"/>
    </source>
</evidence>